<accession>A0A4R6NBJ5</accession>
<organism evidence="1 2">
    <name type="scientific">Roseateles asaccharophilus</name>
    <dbReference type="NCBI Taxonomy" id="582607"/>
    <lineage>
        <taxon>Bacteria</taxon>
        <taxon>Pseudomonadati</taxon>
        <taxon>Pseudomonadota</taxon>
        <taxon>Betaproteobacteria</taxon>
        <taxon>Burkholderiales</taxon>
        <taxon>Sphaerotilaceae</taxon>
        <taxon>Roseateles</taxon>
    </lineage>
</organism>
<protein>
    <submittedName>
        <fullName evidence="1">Uncharacterized protein</fullName>
    </submittedName>
</protein>
<name>A0A4R6NBJ5_9BURK</name>
<dbReference type="AlphaFoldDB" id="A0A4R6NBJ5"/>
<sequence>MCSRPLSGSGAIGLGTEWLAIEHQLKPWVNLLHSAQPLDKGSHVHGLSGKPGQHFSGKAIAGFEVLLVDKLMREKRATPET</sequence>
<keyword evidence="2" id="KW-1185">Reference proteome</keyword>
<evidence type="ECO:0000313" key="2">
    <source>
        <dbReference type="Proteomes" id="UP000295357"/>
    </source>
</evidence>
<dbReference type="Proteomes" id="UP000295357">
    <property type="component" value="Unassembled WGS sequence"/>
</dbReference>
<gene>
    <name evidence="1" type="ORF">DFR39_101610</name>
</gene>
<reference evidence="1 2" key="1">
    <citation type="submission" date="2019-03" db="EMBL/GenBank/DDBJ databases">
        <title>Genomic Encyclopedia of Type Strains, Phase IV (KMG-IV): sequencing the most valuable type-strain genomes for metagenomic binning, comparative biology and taxonomic classification.</title>
        <authorList>
            <person name="Goeker M."/>
        </authorList>
    </citation>
    <scope>NUCLEOTIDE SEQUENCE [LARGE SCALE GENOMIC DNA]</scope>
    <source>
        <strain evidence="1 2">DSM 25082</strain>
    </source>
</reference>
<evidence type="ECO:0000313" key="1">
    <source>
        <dbReference type="EMBL" id="TDP13136.1"/>
    </source>
</evidence>
<proteinExistence type="predicted"/>
<comment type="caution">
    <text evidence="1">The sequence shown here is derived from an EMBL/GenBank/DDBJ whole genome shotgun (WGS) entry which is preliminary data.</text>
</comment>
<dbReference type="EMBL" id="SNXE01000001">
    <property type="protein sequence ID" value="TDP13136.1"/>
    <property type="molecule type" value="Genomic_DNA"/>
</dbReference>